<dbReference type="InterPro" id="IPR010730">
    <property type="entry name" value="HET"/>
</dbReference>
<dbReference type="PROSITE" id="PS50181">
    <property type="entry name" value="FBOX"/>
    <property type="match status" value="1"/>
</dbReference>
<keyword evidence="4" id="KW-1185">Reference proteome</keyword>
<evidence type="ECO:0000313" key="3">
    <source>
        <dbReference type="EMBL" id="KAK1482237.1"/>
    </source>
</evidence>
<dbReference type="PANTHER" id="PTHR10622">
    <property type="entry name" value="HET DOMAIN-CONTAINING PROTEIN"/>
    <property type="match status" value="1"/>
</dbReference>
<dbReference type="Proteomes" id="UP001239213">
    <property type="component" value="Unassembled WGS sequence"/>
</dbReference>
<feature type="domain" description="F-box" evidence="2">
    <location>
        <begin position="214"/>
        <end position="260"/>
    </location>
</feature>
<gene>
    <name evidence="3" type="ORF">CCUS01_15807</name>
</gene>
<dbReference type="EMBL" id="MPDP01000091">
    <property type="protein sequence ID" value="KAK1482237.1"/>
    <property type="molecule type" value="Genomic_DNA"/>
</dbReference>
<dbReference type="SUPFAM" id="SSF81383">
    <property type="entry name" value="F-box domain"/>
    <property type="match status" value="1"/>
</dbReference>
<sequence>MRGREYGLSNWRYPREEPTIRQKKKGKVRWPDPRDSKGGRGEERRIADGMELTGGEEGVEEDGGRRRTARVGQVASVTYNDVRRLGCLNAAGLLSGGPLRLSVVVAKNWDFPPMPHLRTTDLVECSLLAFPALISLFTKNTDSDIASTKVKVRMEYARGSHDGVLAEQLAKLTNDDGSPNTALRHANLDNLVSRLTPWELLHLRQLTMKSAIKLAEMHHLPDEVVAMIAQYLRLGDALRCTQVSKVWRAKWTSDTVVREIAQISFPGLVAASPDASAWDLLRPVAQKATARNEGKLTSWLSINTADVPLLKCTALKYDKRSLKFAKSKPTPTPSRFFKNTREVELRTHLGFAYCSGKVAWQWDSYRFFVDDIRAMTRKLLSLPDLVVKGDKDFIVYTMTENLLILLFDNMSFITPLERHRVIFQIQLIDQHRRAHKDTFVVIFNPDYFHGEDEAEHTPPHVWTWSTGLVKLQVPISPASHERHGVDINNGFIFHPTKPHVLYFVSVFLGNSRLIEVEEIDTDSYQYVTLELLVEIHKFENMKFVKTFPYKLTRKYKIQNVPRFATHCRPMNSYGLFNISNIYRSISKSLSTVKSELPGNEAVTTPSLPSFIVEKRVLKGMRMPIWDFGSRDPSQTGGILWNDSIYYIQNKLPIFAGDNKPRWRHEFDGNGQRSICIANKSSTVVLETNNPWFKESEAFRTLAVDDDFVVGLSRRGYVVYNFGDSSAALHGQQGHEILAHARSASSDEAETYHHYYGDGDSDSDDDDAGFGQASSNLFPRGLRWIKIEITKLEETKESSCWLYNTAIFLRLKDGFRHPVIISAITYIRGIVILNDSRNSWLQLAPPGRSEPFSLLLAGRTDFKLRNGQQCPRFSASQHDMTARYMSPPRHLSTLPRYFFGDEIPRYAIVSHTWSHDEVTFQDWKENLCVAREREGFRKIDMARIQAIDDGLDYLWIDTCCINKESSAELSEAINSMFAWYECAVRCYAYLSDVDHAERLDGPAGDAEHSFDILSRSLWFTRGWTLQELLAPREVLFFARGWSLLGTRKLLAGVIQRITNIDWKYLQPRSRKRLSDASVAERMSWLSCRKTTRKEDMAYCMLGIFDINMPLLYGEGAKAFARLQEEILKTSTDQSLFCWSWTESDPGSWVSMLAPSPRNFRNGQDYHPAHDASSRPVPYSMTNFGLSIQLMLVRPANIRISNFGFRPPECIGILSASTKGGHLIGVPLESTGLVDTYRVVRDFPRPISLRWNTRDLGLLKSGSSLKVEVHDIFVPSKAPGSDLGIVQLKPHDSSFHLGEYAIMLLVMHSRGSGVEIFTRIEAIPRYTDSMAGFITMKKFKFPPSPTTTTTATTGPNSALNSAVFNAVEAHGALVRLHANSLSQKDGALWMLFGVLVNKAGQSWWIFRYLDGLASTSGSSASSSSLSSSSSPMTEANLERLLRDAATNWQPSYRAKAYVSPQAVESRRVTKRDAITITFGPEFRAEVNDRKTIAKAAHLIVSGVTAGLKTWNDEDKSIWLGCLGLRAGEDAIDHRNKYVPRSSCAKHLMGPMLTPRFPHPSGCYFCT</sequence>
<name>A0AAI9VED5_9PEZI</name>
<dbReference type="Gene3D" id="1.20.1280.50">
    <property type="match status" value="1"/>
</dbReference>
<evidence type="ECO:0000256" key="1">
    <source>
        <dbReference type="SAM" id="MobiDB-lite"/>
    </source>
</evidence>
<dbReference type="InterPro" id="IPR036047">
    <property type="entry name" value="F-box-like_dom_sf"/>
</dbReference>
<dbReference type="Pfam" id="PF26640">
    <property type="entry name" value="DUF8212"/>
    <property type="match status" value="1"/>
</dbReference>
<accession>A0AAI9VED5</accession>
<dbReference type="PANTHER" id="PTHR10622:SF10">
    <property type="entry name" value="HET DOMAIN-CONTAINING PROTEIN"/>
    <property type="match status" value="1"/>
</dbReference>
<dbReference type="InterPro" id="IPR058525">
    <property type="entry name" value="DUF8212"/>
</dbReference>
<dbReference type="InterPro" id="IPR001810">
    <property type="entry name" value="F-box_dom"/>
</dbReference>
<evidence type="ECO:0000313" key="4">
    <source>
        <dbReference type="Proteomes" id="UP001239213"/>
    </source>
</evidence>
<dbReference type="CDD" id="cd09917">
    <property type="entry name" value="F-box_SF"/>
    <property type="match status" value="1"/>
</dbReference>
<organism evidence="3 4">
    <name type="scientific">Colletotrichum cuscutae</name>
    <dbReference type="NCBI Taxonomy" id="1209917"/>
    <lineage>
        <taxon>Eukaryota</taxon>
        <taxon>Fungi</taxon>
        <taxon>Dikarya</taxon>
        <taxon>Ascomycota</taxon>
        <taxon>Pezizomycotina</taxon>
        <taxon>Sordariomycetes</taxon>
        <taxon>Hypocreomycetidae</taxon>
        <taxon>Glomerellales</taxon>
        <taxon>Glomerellaceae</taxon>
        <taxon>Colletotrichum</taxon>
        <taxon>Colletotrichum acutatum species complex</taxon>
    </lineage>
</organism>
<reference evidence="3" key="1">
    <citation type="submission" date="2016-11" db="EMBL/GenBank/DDBJ databases">
        <title>The genome sequence of Colletotrichum cuscutae.</title>
        <authorList>
            <person name="Baroncelli R."/>
        </authorList>
    </citation>
    <scope>NUCLEOTIDE SEQUENCE</scope>
    <source>
        <strain evidence="3">IMI 304802</strain>
    </source>
</reference>
<evidence type="ECO:0000259" key="2">
    <source>
        <dbReference type="PROSITE" id="PS50181"/>
    </source>
</evidence>
<proteinExistence type="predicted"/>
<comment type="caution">
    <text evidence="3">The sequence shown here is derived from an EMBL/GenBank/DDBJ whole genome shotgun (WGS) entry which is preliminary data.</text>
</comment>
<dbReference type="Pfam" id="PF12937">
    <property type="entry name" value="F-box-like"/>
    <property type="match status" value="1"/>
</dbReference>
<protein>
    <submittedName>
        <fullName evidence="3">Heterokaryon incompatibility protein</fullName>
    </submittedName>
</protein>
<feature type="compositionally biased region" description="Basic and acidic residues" evidence="1">
    <location>
        <begin position="29"/>
        <end position="47"/>
    </location>
</feature>
<dbReference type="Pfam" id="PF06985">
    <property type="entry name" value="HET"/>
    <property type="match status" value="1"/>
</dbReference>
<feature type="region of interest" description="Disordered" evidence="1">
    <location>
        <begin position="1"/>
        <end position="47"/>
    </location>
</feature>